<dbReference type="InterPro" id="IPR036565">
    <property type="entry name" value="Mur-like_cat_sf"/>
</dbReference>
<dbReference type="SMART" id="SM01005">
    <property type="entry name" value="Ala_racemase_C"/>
    <property type="match status" value="1"/>
</dbReference>
<keyword evidence="2 4" id="KW-0663">Pyridoxal phosphate</keyword>
<evidence type="ECO:0000256" key="2">
    <source>
        <dbReference type="ARBA" id="ARBA00022898"/>
    </source>
</evidence>
<dbReference type="PRINTS" id="PR00992">
    <property type="entry name" value="ALARACEMASE"/>
</dbReference>
<dbReference type="SUPFAM" id="SSF50621">
    <property type="entry name" value="Alanine racemase C-terminal domain-like"/>
    <property type="match status" value="1"/>
</dbReference>
<dbReference type="InterPro" id="IPR000821">
    <property type="entry name" value="Ala_racemase"/>
</dbReference>
<keyword evidence="3 4" id="KW-0413">Isomerase</keyword>
<dbReference type="Gene3D" id="2.40.37.10">
    <property type="entry name" value="Lyase, Ornithine Decarboxylase, Chain A, domain 1"/>
    <property type="match status" value="1"/>
</dbReference>
<feature type="active site" description="Proton acceptor; specific for L-alanine" evidence="4">
    <location>
        <position position="721"/>
    </location>
</feature>
<dbReference type="Pfam" id="PF00842">
    <property type="entry name" value="Ala_racemase_C"/>
    <property type="match status" value="1"/>
</dbReference>
<protein>
    <recommendedName>
        <fullName evidence="4">Alanine racemase</fullName>
        <ecNumber evidence="4">5.1.1.1</ecNumber>
    </recommendedName>
</protein>
<feature type="active site" description="Proton acceptor; specific for D-alanine" evidence="4">
    <location>
        <position position="495"/>
    </location>
</feature>
<dbReference type="HAMAP" id="MF_01201">
    <property type="entry name" value="Ala_racemase"/>
    <property type="match status" value="1"/>
</dbReference>
<comment type="cofactor">
    <cofactor evidence="1 4">
        <name>pyridoxal 5'-phosphate</name>
        <dbReference type="ChEBI" id="CHEBI:597326"/>
    </cofactor>
</comment>
<dbReference type="Gene3D" id="3.20.20.10">
    <property type="entry name" value="Alanine racemase"/>
    <property type="match status" value="1"/>
</dbReference>
<dbReference type="Gene3D" id="3.40.1190.10">
    <property type="entry name" value="Mur-like, catalytic domain"/>
    <property type="match status" value="1"/>
</dbReference>
<evidence type="ECO:0000259" key="5">
    <source>
        <dbReference type="SMART" id="SM01005"/>
    </source>
</evidence>
<accession>A0ABX0I9D9</accession>
<dbReference type="SUPFAM" id="SSF51419">
    <property type="entry name" value="PLP-binding barrel"/>
    <property type="match status" value="1"/>
</dbReference>
<dbReference type="SUPFAM" id="SSF53244">
    <property type="entry name" value="MurD-like peptide ligases, peptide-binding domain"/>
    <property type="match status" value="1"/>
</dbReference>
<evidence type="ECO:0000313" key="6">
    <source>
        <dbReference type="EMBL" id="NHM03756.1"/>
    </source>
</evidence>
<keyword evidence="7" id="KW-1185">Reference proteome</keyword>
<dbReference type="NCBIfam" id="NF008897">
    <property type="entry name" value="PRK11930.1"/>
    <property type="match status" value="1"/>
</dbReference>
<comment type="caution">
    <text evidence="6">The sequence shown here is derived from an EMBL/GenBank/DDBJ whole genome shotgun (WGS) entry which is preliminary data.</text>
</comment>
<dbReference type="InterPro" id="IPR001608">
    <property type="entry name" value="Ala_racemase_N"/>
</dbReference>
<gene>
    <name evidence="6" type="ORF">G4L40_03450</name>
</gene>
<feature type="binding site" evidence="4">
    <location>
        <position position="593"/>
    </location>
    <ligand>
        <name>substrate</name>
    </ligand>
</feature>
<organism evidence="6 7">
    <name type="scientific">Flavobacterium celericrescens</name>
    <dbReference type="NCBI Taxonomy" id="2709780"/>
    <lineage>
        <taxon>Bacteria</taxon>
        <taxon>Pseudomonadati</taxon>
        <taxon>Bacteroidota</taxon>
        <taxon>Flavobacteriia</taxon>
        <taxon>Flavobacteriales</taxon>
        <taxon>Flavobacteriaceae</taxon>
        <taxon>Flavobacterium</taxon>
    </lineage>
</organism>
<sequence>MLYGNIKKKKNNLKLTISHIISLCKGVFHGNSTEFTATHISIDSRSLQNGNNTLFFAIKGQNHDAHLYLEELIAKGVRYFVVEYIPEHVYEKANFIIVENSLKAIQQTAIGYRKQFDFPFVGITGSNGKTIVKEWLNFLLSPNHLIVRNPKSYNSQVGVPLSILAIEGNYDLGIFEAGISLPNEMLNLEHIIQPKYGILTNIGSVHDEGFANHETKIKEKIKLFENCSDVFLEKNAEIEVLFPQNSQIHTWSFSDESANLFVSKKNENGKTELTFKNATNTFSVTIPFSDENSIENVITCVNFMLFLGEEIAFIQNRVAELYPVELRLQAKKGINNCLVIDDSYSVDYQSLKIALDFLEQQKLHDKKTIILSDIFTSGIAVETLYNQVKQLLSKNKIERIITIGETIGKQLNDLPNVISFATTQEFLQQFNTQSFQNETILVKGARGFNFHEIVVLLEEKNHETILEINLDAISHNLNFYKSKLKPVTKIMVMVKAFGYGNGGYEIAKLLEHHKVDYLGVAFADEGIELRKAGITTPIMVLNPENSSFRAMIAYNLEPEIYSITGLQAFLKIAQHQNISHYPIHIKLDTGMHRLGFEPHLISELCSLLKNNNFVKVKSVFSHLAASDDLELDDFTKLQFQRFDAMYSELEKVLPSKPIRHILNTSGIFNYAEKQMEMVRLGIGLYGIGNSEQELKVLENVSTLKTIISQIREVSAEESIGYSRRYKVTQKMKVATIPIGYADGIRRAWGNEKGFVTINNQKATILGSICMDMMMVDVTNISCKTGDEVIVFGKNPKVTEMASVIGTIPYEILTGISQRVKRIFYKN</sequence>
<dbReference type="Gene3D" id="3.40.1390.10">
    <property type="entry name" value="MurE/MurF, N-terminal domain"/>
    <property type="match status" value="1"/>
</dbReference>
<dbReference type="InterPro" id="IPR035911">
    <property type="entry name" value="MurE/MurF_N"/>
</dbReference>
<dbReference type="PANTHER" id="PTHR30511">
    <property type="entry name" value="ALANINE RACEMASE"/>
    <property type="match status" value="1"/>
</dbReference>
<dbReference type="SUPFAM" id="SSF63418">
    <property type="entry name" value="MurE/MurF N-terminal domain"/>
    <property type="match status" value="1"/>
</dbReference>
<dbReference type="SUPFAM" id="SSF53623">
    <property type="entry name" value="MurD-like peptide ligases, catalytic domain"/>
    <property type="match status" value="1"/>
</dbReference>
<feature type="modified residue" description="N6-(pyridoxal phosphate)lysine" evidence="4">
    <location>
        <position position="495"/>
    </location>
</feature>
<dbReference type="GO" id="GO:0016874">
    <property type="term" value="F:ligase activity"/>
    <property type="evidence" value="ECO:0007669"/>
    <property type="project" value="UniProtKB-KW"/>
</dbReference>
<comment type="catalytic activity">
    <reaction evidence="4">
        <text>L-alanine = D-alanine</text>
        <dbReference type="Rhea" id="RHEA:20249"/>
        <dbReference type="ChEBI" id="CHEBI:57416"/>
        <dbReference type="ChEBI" id="CHEBI:57972"/>
        <dbReference type="EC" id="5.1.1.1"/>
    </reaction>
</comment>
<dbReference type="NCBIfam" id="TIGR00492">
    <property type="entry name" value="alr"/>
    <property type="match status" value="1"/>
</dbReference>
<dbReference type="Pfam" id="PF01168">
    <property type="entry name" value="Ala_racemase_N"/>
    <property type="match status" value="1"/>
</dbReference>
<dbReference type="CDD" id="cd00430">
    <property type="entry name" value="PLPDE_III_AR"/>
    <property type="match status" value="1"/>
</dbReference>
<evidence type="ECO:0000256" key="3">
    <source>
        <dbReference type="ARBA" id="ARBA00023235"/>
    </source>
</evidence>
<dbReference type="Gene3D" id="3.90.190.20">
    <property type="entry name" value="Mur ligase, C-terminal domain"/>
    <property type="match status" value="1"/>
</dbReference>
<dbReference type="InterPro" id="IPR011079">
    <property type="entry name" value="Ala_racemase_C"/>
</dbReference>
<comment type="pathway">
    <text evidence="4">Amino-acid biosynthesis; D-alanine biosynthesis; D-alanine from L-alanine: step 1/1.</text>
</comment>
<comment type="function">
    <text evidence="4">Catalyzes the interconversion of L-alanine and D-alanine. May also act on other amino acids.</text>
</comment>
<evidence type="ECO:0000256" key="4">
    <source>
        <dbReference type="HAMAP-Rule" id="MF_01201"/>
    </source>
</evidence>
<dbReference type="InterPro" id="IPR029066">
    <property type="entry name" value="PLP-binding_barrel"/>
</dbReference>
<evidence type="ECO:0000313" key="7">
    <source>
        <dbReference type="Proteomes" id="UP000761423"/>
    </source>
</evidence>
<feature type="binding site" evidence="4">
    <location>
        <position position="770"/>
    </location>
    <ligand>
        <name>substrate</name>
    </ligand>
</feature>
<evidence type="ECO:0000256" key="1">
    <source>
        <dbReference type="ARBA" id="ARBA00001933"/>
    </source>
</evidence>
<dbReference type="Pfam" id="PF08245">
    <property type="entry name" value="Mur_ligase_M"/>
    <property type="match status" value="1"/>
</dbReference>
<name>A0ABX0I9D9_9FLAO</name>
<dbReference type="EC" id="5.1.1.1" evidence="4"/>
<keyword evidence="6" id="KW-0436">Ligase</keyword>
<dbReference type="InterPro" id="IPR009006">
    <property type="entry name" value="Ala_racemase/Decarboxylase_C"/>
</dbReference>
<dbReference type="InterPro" id="IPR013221">
    <property type="entry name" value="Mur_ligase_cen"/>
</dbReference>
<reference evidence="6 7" key="1">
    <citation type="submission" date="2020-02" db="EMBL/GenBank/DDBJ databases">
        <authorList>
            <person name="Chen W.-M."/>
        </authorList>
    </citation>
    <scope>NUCLEOTIDE SEQUENCE [LARGE SCALE GENOMIC DNA]</scope>
    <source>
        <strain evidence="6 7">TWA-26</strain>
    </source>
</reference>
<comment type="similarity">
    <text evidence="4">Belongs to the alanine racemase family.</text>
</comment>
<proteinExistence type="inferred from homology"/>
<dbReference type="Proteomes" id="UP000761423">
    <property type="component" value="Unassembled WGS sequence"/>
</dbReference>
<dbReference type="EMBL" id="JAAJBV010000002">
    <property type="protein sequence ID" value="NHM03756.1"/>
    <property type="molecule type" value="Genomic_DNA"/>
</dbReference>
<dbReference type="PANTHER" id="PTHR30511:SF0">
    <property type="entry name" value="ALANINE RACEMASE, CATABOLIC-RELATED"/>
    <property type="match status" value="1"/>
</dbReference>
<dbReference type="InterPro" id="IPR036615">
    <property type="entry name" value="Mur_ligase_C_dom_sf"/>
</dbReference>
<feature type="domain" description="Alanine racemase C-terminal" evidence="5">
    <location>
        <begin position="700"/>
        <end position="824"/>
    </location>
</feature>